<dbReference type="Pfam" id="PF00735">
    <property type="entry name" value="Septin"/>
    <property type="match status" value="2"/>
</dbReference>
<protein>
    <recommendedName>
        <fullName evidence="3">Septin-type G domain-containing protein</fullName>
    </recommendedName>
</protein>
<reference evidence="4" key="1">
    <citation type="journal article" date="2020" name="Stud. Mycol.">
        <title>101 Dothideomycetes genomes: a test case for predicting lifestyles and emergence of pathogens.</title>
        <authorList>
            <person name="Haridas S."/>
            <person name="Albert R."/>
            <person name="Binder M."/>
            <person name="Bloem J."/>
            <person name="Labutti K."/>
            <person name="Salamov A."/>
            <person name="Andreopoulos B."/>
            <person name="Baker S."/>
            <person name="Barry K."/>
            <person name="Bills G."/>
            <person name="Bluhm B."/>
            <person name="Cannon C."/>
            <person name="Castanera R."/>
            <person name="Culley D."/>
            <person name="Daum C."/>
            <person name="Ezra D."/>
            <person name="Gonzalez J."/>
            <person name="Henrissat B."/>
            <person name="Kuo A."/>
            <person name="Liang C."/>
            <person name="Lipzen A."/>
            <person name="Lutzoni F."/>
            <person name="Magnuson J."/>
            <person name="Mondo S."/>
            <person name="Nolan M."/>
            <person name="Ohm R."/>
            <person name="Pangilinan J."/>
            <person name="Park H.-J."/>
            <person name="Ramirez L."/>
            <person name="Alfaro M."/>
            <person name="Sun H."/>
            <person name="Tritt A."/>
            <person name="Yoshinaga Y."/>
            <person name="Zwiers L.-H."/>
            <person name="Turgeon B."/>
            <person name="Goodwin S."/>
            <person name="Spatafora J."/>
            <person name="Crous P."/>
            <person name="Grigoriev I."/>
        </authorList>
    </citation>
    <scope>NUCLEOTIDE SEQUENCE</scope>
    <source>
        <strain evidence="4">CBS 116435</strain>
    </source>
</reference>
<feature type="compositionally biased region" description="Polar residues" evidence="2">
    <location>
        <begin position="292"/>
        <end position="302"/>
    </location>
</feature>
<feature type="compositionally biased region" description="Basic residues" evidence="2">
    <location>
        <begin position="77"/>
        <end position="88"/>
    </location>
</feature>
<feature type="compositionally biased region" description="Acidic residues" evidence="2">
    <location>
        <begin position="562"/>
        <end position="577"/>
    </location>
</feature>
<dbReference type="OrthoDB" id="5337438at2759"/>
<dbReference type="SUPFAM" id="SSF52540">
    <property type="entry name" value="P-loop containing nucleoside triphosphate hydrolases"/>
    <property type="match status" value="1"/>
</dbReference>
<dbReference type="InterPro" id="IPR027417">
    <property type="entry name" value="P-loop_NTPase"/>
</dbReference>
<feature type="compositionally biased region" description="Basic and acidic residues" evidence="2">
    <location>
        <begin position="12"/>
        <end position="21"/>
    </location>
</feature>
<organism evidence="4 5">
    <name type="scientific">Polychaeton citri CBS 116435</name>
    <dbReference type="NCBI Taxonomy" id="1314669"/>
    <lineage>
        <taxon>Eukaryota</taxon>
        <taxon>Fungi</taxon>
        <taxon>Dikarya</taxon>
        <taxon>Ascomycota</taxon>
        <taxon>Pezizomycotina</taxon>
        <taxon>Dothideomycetes</taxon>
        <taxon>Dothideomycetidae</taxon>
        <taxon>Capnodiales</taxon>
        <taxon>Capnodiaceae</taxon>
        <taxon>Polychaeton</taxon>
    </lineage>
</organism>
<proteinExistence type="inferred from homology"/>
<accession>A0A9P4USZ9</accession>
<name>A0A9P4USZ9_9PEZI</name>
<dbReference type="FunFam" id="3.40.50.300:FF:001827">
    <property type="entry name" value="Septin"/>
    <property type="match status" value="1"/>
</dbReference>
<feature type="compositionally biased region" description="Polar residues" evidence="2">
    <location>
        <begin position="318"/>
        <end position="341"/>
    </location>
</feature>
<evidence type="ECO:0000313" key="4">
    <source>
        <dbReference type="EMBL" id="KAF2723600.1"/>
    </source>
</evidence>
<comment type="similarity">
    <text evidence="1">Belongs to the TRAFAC class TrmE-Era-EngA-EngB-Septin-like GTPase superfamily. Septin GTPase family.</text>
</comment>
<feature type="region of interest" description="Disordered" evidence="2">
    <location>
        <begin position="562"/>
        <end position="611"/>
    </location>
</feature>
<feature type="compositionally biased region" description="Polar residues" evidence="2">
    <location>
        <begin position="122"/>
        <end position="138"/>
    </location>
</feature>
<dbReference type="EMBL" id="MU003775">
    <property type="protein sequence ID" value="KAF2723600.1"/>
    <property type="molecule type" value="Genomic_DNA"/>
</dbReference>
<evidence type="ECO:0000259" key="3">
    <source>
        <dbReference type="PROSITE" id="PS51719"/>
    </source>
</evidence>
<dbReference type="AlphaFoldDB" id="A0A9P4USZ9"/>
<comment type="caution">
    <text evidence="4">The sequence shown here is derived from an EMBL/GenBank/DDBJ whole genome shotgun (WGS) entry which is preliminary data.</text>
</comment>
<keyword evidence="1" id="KW-0547">Nucleotide-binding</keyword>
<feature type="region of interest" description="Disordered" evidence="2">
    <location>
        <begin position="246"/>
        <end position="348"/>
    </location>
</feature>
<dbReference type="GO" id="GO:0005525">
    <property type="term" value="F:GTP binding"/>
    <property type="evidence" value="ECO:0007669"/>
    <property type="project" value="UniProtKB-KW"/>
</dbReference>
<dbReference type="PANTHER" id="PTHR18884">
    <property type="entry name" value="SEPTIN"/>
    <property type="match status" value="1"/>
</dbReference>
<feature type="compositionally biased region" description="Low complexity" evidence="2">
    <location>
        <begin position="54"/>
        <end position="73"/>
    </location>
</feature>
<dbReference type="PROSITE" id="PS51719">
    <property type="entry name" value="G_SEPTIN"/>
    <property type="match status" value="1"/>
</dbReference>
<keyword evidence="1" id="KW-0342">GTP-binding</keyword>
<feature type="compositionally biased region" description="Low complexity" evidence="2">
    <location>
        <begin position="272"/>
        <end position="285"/>
    </location>
</feature>
<feature type="compositionally biased region" description="Low complexity" evidence="2">
    <location>
        <begin position="177"/>
        <end position="198"/>
    </location>
</feature>
<dbReference type="Gene3D" id="3.40.50.300">
    <property type="entry name" value="P-loop containing nucleotide triphosphate hydrolases"/>
    <property type="match status" value="1"/>
</dbReference>
<feature type="compositionally biased region" description="Basic residues" evidence="2">
    <location>
        <begin position="601"/>
        <end position="610"/>
    </location>
</feature>
<feature type="compositionally biased region" description="Low complexity" evidence="2">
    <location>
        <begin position="253"/>
        <end position="263"/>
    </location>
</feature>
<dbReference type="Proteomes" id="UP000799441">
    <property type="component" value="Unassembled WGS sequence"/>
</dbReference>
<evidence type="ECO:0000256" key="1">
    <source>
        <dbReference type="RuleBase" id="RU004560"/>
    </source>
</evidence>
<evidence type="ECO:0000313" key="5">
    <source>
        <dbReference type="Proteomes" id="UP000799441"/>
    </source>
</evidence>
<feature type="domain" description="Septin-type G" evidence="3">
    <location>
        <begin position="350"/>
        <end position="712"/>
    </location>
</feature>
<keyword evidence="5" id="KW-1185">Reference proteome</keyword>
<sequence>MASGLSGAANLPDRDYSESHRVPPIPSLPYTESQPGQAPRISNEPGRPIGRTKSNTATNSNNNNNNNGDAASTVSGGRKRRGSFKFLRRSPSNTNAPIPPPPAVPPLAIAPRNPDFDGGSSNGSTNQHQHQRAQSTPFGSIGTYNERKASGEAGMLRKHSKQRQQQQAFEQERMQREAQQQSLSSSPPRLPSHDPLPQMTSFAGEDAPAFAIPSNGGGNDNINTYNYRQNAYTDAGVPPAIPGQPFHAHATGNNNYSYNHNSNFSRPNVGMPVHHNYNSSSSPSYLARSGNAFAQQSSSPPNARSGDVNGQYVDQIPRSESMTNRGRYSYASSTAPINVNSPRRVRRRKEPTPFNILVVGAKNSGKSSFINFLRHAVALPPGKQTTADMVFDDPATAHTSKTSFTAQYLETEMDSERVGLTLWDSAGLEKNVVDLQLREVVSFIESKFQESFNEEQKITRSPGAKDTHIHCVFAMLDPLRLDATVAGSHAFTKGGVHLASTQGLDDDLDLQVFRALWGKTTVIPIIAKADTLTVGHMAFLKRAVWASLQGAKLDPLEALELEGDEEDEEDFEVDEIDSDARSADLENETPDVLSNGTSSPRPKRRSHARNFSRASIASVRSASNDGELPYLPMSVLSPDPYELPPYVAKSKANKHPDKVGRRYPWGLADPYNVDHCDFNRLHDSIFLEWRTELRELSRTKWYENWRTSRLRTIPGNRQRVKGGVTPVGAVPKEGRSSPQDVRSFTPAGGFQQQQIYGMPRVVSGIAQRQSFEEPVGVAVTTPGLDDAKVSMSSSAGPYR</sequence>
<feature type="region of interest" description="Disordered" evidence="2">
    <location>
        <begin position="1"/>
        <end position="202"/>
    </location>
</feature>
<gene>
    <name evidence="4" type="ORF">K431DRAFT_282694</name>
</gene>
<dbReference type="InterPro" id="IPR030379">
    <property type="entry name" value="G_SEPTIN_dom"/>
</dbReference>
<evidence type="ECO:0000256" key="2">
    <source>
        <dbReference type="SAM" id="MobiDB-lite"/>
    </source>
</evidence>